<reference evidence="2" key="2">
    <citation type="submission" date="2020-11" db="EMBL/GenBank/DDBJ databases">
        <authorList>
            <person name="McCartney M.A."/>
            <person name="Auch B."/>
            <person name="Kono T."/>
            <person name="Mallez S."/>
            <person name="Becker A."/>
            <person name="Gohl D.M."/>
            <person name="Silverstein K.A.T."/>
            <person name="Koren S."/>
            <person name="Bechman K.B."/>
            <person name="Herman A."/>
            <person name="Abrahante J.E."/>
            <person name="Garbe J."/>
        </authorList>
    </citation>
    <scope>NUCLEOTIDE SEQUENCE</scope>
    <source>
        <strain evidence="2">Duluth1</strain>
        <tissue evidence="2">Whole animal</tissue>
    </source>
</reference>
<keyword evidence="3" id="KW-1185">Reference proteome</keyword>
<protein>
    <submittedName>
        <fullName evidence="2">Uncharacterized protein</fullName>
    </submittedName>
</protein>
<dbReference type="AlphaFoldDB" id="A0A9D4GEG6"/>
<evidence type="ECO:0000313" key="3">
    <source>
        <dbReference type="Proteomes" id="UP000828390"/>
    </source>
</evidence>
<dbReference type="EMBL" id="JAIWYP010000006">
    <property type="protein sequence ID" value="KAH3813971.1"/>
    <property type="molecule type" value="Genomic_DNA"/>
</dbReference>
<dbReference type="Proteomes" id="UP000828390">
    <property type="component" value="Unassembled WGS sequence"/>
</dbReference>
<accession>A0A9D4GEG6</accession>
<proteinExistence type="predicted"/>
<organism evidence="2 3">
    <name type="scientific">Dreissena polymorpha</name>
    <name type="common">Zebra mussel</name>
    <name type="synonym">Mytilus polymorpha</name>
    <dbReference type="NCBI Taxonomy" id="45954"/>
    <lineage>
        <taxon>Eukaryota</taxon>
        <taxon>Metazoa</taxon>
        <taxon>Spiralia</taxon>
        <taxon>Lophotrochozoa</taxon>
        <taxon>Mollusca</taxon>
        <taxon>Bivalvia</taxon>
        <taxon>Autobranchia</taxon>
        <taxon>Heteroconchia</taxon>
        <taxon>Euheterodonta</taxon>
        <taxon>Imparidentia</taxon>
        <taxon>Neoheterodontei</taxon>
        <taxon>Myida</taxon>
        <taxon>Dreissenoidea</taxon>
        <taxon>Dreissenidae</taxon>
        <taxon>Dreissena</taxon>
    </lineage>
</organism>
<evidence type="ECO:0000256" key="1">
    <source>
        <dbReference type="SAM" id="MobiDB-lite"/>
    </source>
</evidence>
<sequence>MNRRGFGPYSPCGPIETDTMKSWTGGHSQRQRYNTAKLKTNWKRKEFKITLSNKLKVLRELLEEETI</sequence>
<reference evidence="2" key="1">
    <citation type="journal article" date="2019" name="bioRxiv">
        <title>The Genome of the Zebra Mussel, Dreissena polymorpha: A Resource for Invasive Species Research.</title>
        <authorList>
            <person name="McCartney M.A."/>
            <person name="Auch B."/>
            <person name="Kono T."/>
            <person name="Mallez S."/>
            <person name="Zhang Y."/>
            <person name="Obille A."/>
            <person name="Becker A."/>
            <person name="Abrahante J.E."/>
            <person name="Garbe J."/>
            <person name="Badalamenti J.P."/>
            <person name="Herman A."/>
            <person name="Mangelson H."/>
            <person name="Liachko I."/>
            <person name="Sullivan S."/>
            <person name="Sone E.D."/>
            <person name="Koren S."/>
            <person name="Silverstein K.A.T."/>
            <person name="Beckman K.B."/>
            <person name="Gohl D.M."/>
        </authorList>
    </citation>
    <scope>NUCLEOTIDE SEQUENCE</scope>
    <source>
        <strain evidence="2">Duluth1</strain>
        <tissue evidence="2">Whole animal</tissue>
    </source>
</reference>
<feature type="region of interest" description="Disordered" evidence="1">
    <location>
        <begin position="1"/>
        <end position="29"/>
    </location>
</feature>
<evidence type="ECO:0000313" key="2">
    <source>
        <dbReference type="EMBL" id="KAH3813971.1"/>
    </source>
</evidence>
<gene>
    <name evidence="2" type="ORF">DPMN_142445</name>
</gene>
<name>A0A9D4GEG6_DREPO</name>
<comment type="caution">
    <text evidence="2">The sequence shown here is derived from an EMBL/GenBank/DDBJ whole genome shotgun (WGS) entry which is preliminary data.</text>
</comment>
<feature type="compositionally biased region" description="Polar residues" evidence="1">
    <location>
        <begin position="20"/>
        <end position="29"/>
    </location>
</feature>